<dbReference type="InterPro" id="IPR012338">
    <property type="entry name" value="Beta-lactam/transpept-like"/>
</dbReference>
<keyword evidence="3" id="KW-1185">Reference proteome</keyword>
<dbReference type="GO" id="GO:0016787">
    <property type="term" value="F:hydrolase activity"/>
    <property type="evidence" value="ECO:0007669"/>
    <property type="project" value="UniProtKB-KW"/>
</dbReference>
<proteinExistence type="predicted"/>
<keyword evidence="2" id="KW-0378">Hydrolase</keyword>
<dbReference type="InterPro" id="IPR001466">
    <property type="entry name" value="Beta-lactam-related"/>
</dbReference>
<dbReference type="InterPro" id="IPR050789">
    <property type="entry name" value="Diverse_Enzym_Activities"/>
</dbReference>
<dbReference type="SUPFAM" id="SSF56601">
    <property type="entry name" value="beta-lactamase/transpeptidase-like"/>
    <property type="match status" value="1"/>
</dbReference>
<dbReference type="Gene3D" id="3.40.710.10">
    <property type="entry name" value="DD-peptidase/beta-lactamase superfamily"/>
    <property type="match status" value="1"/>
</dbReference>
<name>A0ABQ4CQS1_9ACTN</name>
<sequence>MRLRRLRDVLTGYVERGDVPGVVALVSRRGQAHVEAIGTTAYGGGRPMSADTVFRVSSMSKPVTAAAVMMLVEECRLRLDDPVDALLPELADRRVLRSLGAALHDTVPAFRPITVRDLLTFTWGFGQVLAPPDAYPVLKAAVDLGIGMGEPRPREMPDQDEWLKRLGSLPLMAQPGERWLYNTGSDVLGVLVARASGLSFSDFLQERMFTALEMRDTGFSVPVGSIDRLAHGYWGDPPEPLDTQEEWLTAPPFFSGGGGLVSTMDDFFAFGRMLLRAGEQRLLSRPALELMMADHLTSGQKVLPHWVPDEFEASGWGFGGKVTTRRHTIADTPGRYGWDGGLGTSWRVDPAEEMITILMTQRAWLSPSPPPILRDFWTLAYQAIDD</sequence>
<feature type="domain" description="Beta-lactamase-related" evidence="1">
    <location>
        <begin position="7"/>
        <end position="362"/>
    </location>
</feature>
<organism evidence="2 3">
    <name type="scientific">Asanoa siamensis</name>
    <dbReference type="NCBI Taxonomy" id="926357"/>
    <lineage>
        <taxon>Bacteria</taxon>
        <taxon>Bacillati</taxon>
        <taxon>Actinomycetota</taxon>
        <taxon>Actinomycetes</taxon>
        <taxon>Micromonosporales</taxon>
        <taxon>Micromonosporaceae</taxon>
        <taxon>Asanoa</taxon>
    </lineage>
</organism>
<accession>A0ABQ4CQS1</accession>
<dbReference type="PANTHER" id="PTHR43283:SF3">
    <property type="entry name" value="BETA-LACTAMASE FAMILY PROTEIN (AFU_ORTHOLOGUE AFUA_5G07500)"/>
    <property type="match status" value="1"/>
</dbReference>
<reference evidence="2 3" key="1">
    <citation type="submission" date="2021-01" db="EMBL/GenBank/DDBJ databases">
        <title>Whole genome shotgun sequence of Asanoa siamensis NBRC 107932.</title>
        <authorList>
            <person name="Komaki H."/>
            <person name="Tamura T."/>
        </authorList>
    </citation>
    <scope>NUCLEOTIDE SEQUENCE [LARGE SCALE GENOMIC DNA]</scope>
    <source>
        <strain evidence="2 3">NBRC 107932</strain>
    </source>
</reference>
<evidence type="ECO:0000259" key="1">
    <source>
        <dbReference type="Pfam" id="PF00144"/>
    </source>
</evidence>
<comment type="caution">
    <text evidence="2">The sequence shown here is derived from an EMBL/GenBank/DDBJ whole genome shotgun (WGS) entry which is preliminary data.</text>
</comment>
<dbReference type="Proteomes" id="UP000604117">
    <property type="component" value="Unassembled WGS sequence"/>
</dbReference>
<dbReference type="PANTHER" id="PTHR43283">
    <property type="entry name" value="BETA-LACTAMASE-RELATED"/>
    <property type="match status" value="1"/>
</dbReference>
<evidence type="ECO:0000313" key="3">
    <source>
        <dbReference type="Proteomes" id="UP000604117"/>
    </source>
</evidence>
<evidence type="ECO:0000313" key="2">
    <source>
        <dbReference type="EMBL" id="GIF73639.1"/>
    </source>
</evidence>
<dbReference type="Pfam" id="PF00144">
    <property type="entry name" value="Beta-lactamase"/>
    <property type="match status" value="1"/>
</dbReference>
<protein>
    <submittedName>
        <fullName evidence="2">Serine hydrolase</fullName>
    </submittedName>
</protein>
<gene>
    <name evidence="2" type="ORF">Asi02nite_31570</name>
</gene>
<dbReference type="EMBL" id="BONE01000022">
    <property type="protein sequence ID" value="GIF73639.1"/>
    <property type="molecule type" value="Genomic_DNA"/>
</dbReference>